<keyword evidence="2" id="KW-1185">Reference proteome</keyword>
<proteinExistence type="predicted"/>
<reference evidence="2" key="1">
    <citation type="journal article" date="2012" name="PLoS Genet.">
        <title>The genomes of the fungal plant pathogens Cladosporium fulvum and Dothistroma septosporum reveal adaptation to different hosts and lifestyles but also signatures of common ancestry.</title>
        <authorList>
            <person name="de Wit P.J.G.M."/>
            <person name="van der Burgt A."/>
            <person name="Oekmen B."/>
            <person name="Stergiopoulos I."/>
            <person name="Abd-Elsalam K.A."/>
            <person name="Aerts A.L."/>
            <person name="Bahkali A.H."/>
            <person name="Beenen H.G."/>
            <person name="Chettri P."/>
            <person name="Cox M.P."/>
            <person name="Datema E."/>
            <person name="de Vries R.P."/>
            <person name="Dhillon B."/>
            <person name="Ganley A.R."/>
            <person name="Griffiths S.A."/>
            <person name="Guo Y."/>
            <person name="Hamelin R.C."/>
            <person name="Henrissat B."/>
            <person name="Kabir M.S."/>
            <person name="Jashni M.K."/>
            <person name="Kema G."/>
            <person name="Klaubauf S."/>
            <person name="Lapidus A."/>
            <person name="Levasseur A."/>
            <person name="Lindquist E."/>
            <person name="Mehrabi R."/>
            <person name="Ohm R.A."/>
            <person name="Owen T.J."/>
            <person name="Salamov A."/>
            <person name="Schwelm A."/>
            <person name="Schijlen E."/>
            <person name="Sun H."/>
            <person name="van den Burg H.A."/>
            <person name="van Ham R.C.H.J."/>
            <person name="Zhang S."/>
            <person name="Goodwin S.B."/>
            <person name="Grigoriev I.V."/>
            <person name="Collemare J."/>
            <person name="Bradshaw R.E."/>
        </authorList>
    </citation>
    <scope>NUCLEOTIDE SEQUENCE [LARGE SCALE GENOMIC DNA]</scope>
    <source>
        <strain evidence="2">NZE10 / CBS 128990</strain>
    </source>
</reference>
<evidence type="ECO:0000313" key="1">
    <source>
        <dbReference type="EMBL" id="EME42671.1"/>
    </source>
</evidence>
<evidence type="ECO:0000313" key="2">
    <source>
        <dbReference type="Proteomes" id="UP000016933"/>
    </source>
</evidence>
<dbReference type="Proteomes" id="UP000016933">
    <property type="component" value="Unassembled WGS sequence"/>
</dbReference>
<protein>
    <submittedName>
        <fullName evidence="1">Uncharacterized protein</fullName>
    </submittedName>
</protein>
<name>N1PMG4_DOTSN</name>
<dbReference type="AlphaFoldDB" id="N1PMG4"/>
<reference evidence="1 2" key="2">
    <citation type="journal article" date="2012" name="PLoS Pathog.">
        <title>Diverse lifestyles and strategies of plant pathogenesis encoded in the genomes of eighteen Dothideomycetes fungi.</title>
        <authorList>
            <person name="Ohm R.A."/>
            <person name="Feau N."/>
            <person name="Henrissat B."/>
            <person name="Schoch C.L."/>
            <person name="Horwitz B.A."/>
            <person name="Barry K.W."/>
            <person name="Condon B.J."/>
            <person name="Copeland A.C."/>
            <person name="Dhillon B."/>
            <person name="Glaser F."/>
            <person name="Hesse C.N."/>
            <person name="Kosti I."/>
            <person name="LaButti K."/>
            <person name="Lindquist E.A."/>
            <person name="Lucas S."/>
            <person name="Salamov A.A."/>
            <person name="Bradshaw R.E."/>
            <person name="Ciuffetti L."/>
            <person name="Hamelin R.C."/>
            <person name="Kema G.H.J."/>
            <person name="Lawrence C."/>
            <person name="Scott J.A."/>
            <person name="Spatafora J.W."/>
            <person name="Turgeon B.G."/>
            <person name="de Wit P.J.G.M."/>
            <person name="Zhong S."/>
            <person name="Goodwin S.B."/>
            <person name="Grigoriev I.V."/>
        </authorList>
    </citation>
    <scope>NUCLEOTIDE SEQUENCE [LARGE SCALE GENOMIC DNA]</scope>
    <source>
        <strain evidence="2">NZE10 / CBS 128990</strain>
    </source>
</reference>
<dbReference type="EMBL" id="KB446541">
    <property type="protein sequence ID" value="EME42671.1"/>
    <property type="molecule type" value="Genomic_DNA"/>
</dbReference>
<organism evidence="1 2">
    <name type="scientific">Dothistroma septosporum (strain NZE10 / CBS 128990)</name>
    <name type="common">Red band needle blight fungus</name>
    <name type="synonym">Mycosphaerella pini</name>
    <dbReference type="NCBI Taxonomy" id="675120"/>
    <lineage>
        <taxon>Eukaryota</taxon>
        <taxon>Fungi</taxon>
        <taxon>Dikarya</taxon>
        <taxon>Ascomycota</taxon>
        <taxon>Pezizomycotina</taxon>
        <taxon>Dothideomycetes</taxon>
        <taxon>Dothideomycetidae</taxon>
        <taxon>Mycosphaerellales</taxon>
        <taxon>Mycosphaerellaceae</taxon>
        <taxon>Dothistroma</taxon>
    </lineage>
</organism>
<gene>
    <name evidence="1" type="ORF">DOTSEDRAFT_46147</name>
</gene>
<accession>N1PMG4</accession>
<sequence length="117" mass="13065">MPRSGTKPLDPDPVHEKAHNAPLPQFILNMMKPFHLHYLARCANAVELQAARATKHVIPTAQPCTGRFPNCVSKTQPHIVRSIRTRTSHTRISGTQSAYCKSESMPACVYRVRFGTT</sequence>
<dbReference type="HOGENOM" id="CLU_2084793_0_0_1"/>